<dbReference type="Gene3D" id="1.10.760.10">
    <property type="entry name" value="Cytochrome c-like domain"/>
    <property type="match status" value="1"/>
</dbReference>
<dbReference type="Pfam" id="PF13442">
    <property type="entry name" value="Cytochrome_CBB3"/>
    <property type="match status" value="1"/>
</dbReference>
<dbReference type="Gene3D" id="2.120.10.30">
    <property type="entry name" value="TolB, C-terminal domain"/>
    <property type="match status" value="1"/>
</dbReference>
<evidence type="ECO:0000256" key="4">
    <source>
        <dbReference type="PROSITE-ProRule" id="PRU00433"/>
    </source>
</evidence>
<protein>
    <recommendedName>
        <fullName evidence="6">Cytochrome c domain-containing protein</fullName>
    </recommendedName>
</protein>
<keyword evidence="5" id="KW-0472">Membrane</keyword>
<dbReference type="InterPro" id="IPR011042">
    <property type="entry name" value="6-blade_b-propeller_TolB-like"/>
</dbReference>
<evidence type="ECO:0000256" key="2">
    <source>
        <dbReference type="ARBA" id="ARBA00022723"/>
    </source>
</evidence>
<feature type="transmembrane region" description="Helical" evidence="5">
    <location>
        <begin position="91"/>
        <end position="111"/>
    </location>
</feature>
<dbReference type="InterPro" id="IPR011041">
    <property type="entry name" value="Quinoprot_gluc/sorb_DH_b-prop"/>
</dbReference>
<keyword evidence="5" id="KW-1133">Transmembrane helix</keyword>
<feature type="domain" description="Cytochrome c" evidence="6">
    <location>
        <begin position="605"/>
        <end position="697"/>
    </location>
</feature>
<proteinExistence type="predicted"/>
<comment type="caution">
    <text evidence="7">The sequence shown here is derived from an EMBL/GenBank/DDBJ whole genome shotgun (WGS) entry which is preliminary data.</text>
</comment>
<dbReference type="GO" id="GO:0046872">
    <property type="term" value="F:metal ion binding"/>
    <property type="evidence" value="ECO:0007669"/>
    <property type="project" value="UniProtKB-KW"/>
</dbReference>
<reference evidence="7 8" key="1">
    <citation type="submission" date="2018-08" db="EMBL/GenBank/DDBJ databases">
        <title>Thalassotalea euphylliae genome.</title>
        <authorList>
            <person name="Summers S."/>
            <person name="Rice S.A."/>
            <person name="Freckelton M.L."/>
            <person name="Nedved B.T."/>
            <person name="Hadfield M.G."/>
        </authorList>
    </citation>
    <scope>NUCLEOTIDE SEQUENCE [LARGE SCALE GENOMIC DNA]</scope>
    <source>
        <strain evidence="7 8">H1</strain>
    </source>
</reference>
<evidence type="ECO:0000256" key="3">
    <source>
        <dbReference type="ARBA" id="ARBA00023004"/>
    </source>
</evidence>
<sequence>MANNQPTTAFIYGAIQLVAIILAGVIGFYFTRELGLIPKAVIQLPDVFVSHDDYIHVLTAFFVGYLIQIALTNVMFKAHALTSMKRFAHEYIFYLFAYTTISLYLFLATTINYDPQFIAAIGLFSTIFYWLIALVILVKAKETSVGGFFFQLIKRFFSMSGVLALAFFFVPLLLGKAFSSDRDIANKITQIRIWFNPVAETAWGFKTVFTGTKFHQPVLARQAPNTDQHIFVLERFGKVYQMDLTQPQQPPELMLDLSQELGVVEMENGAIGLALHPEFGLTDSAKQYAYVYFTDTRPEGGIQHNRLSRYDLSRPTLAARKASEQVILLLDREDSGFHNGGSLEFGSDGYLYVAMGEGVRTPSASTFQDTFRSGILRLDVDMNTETSKQPNPFPTGIAKNYLVPKDNPFIGNPDVRDEFFALGLRNPFRMNFDAKTQQLWVGDVGSTIWEEVNVIEKGIHYEFPKVEGHNVDNIQSNELGLPSKGPIYTYQHTAYDRAVIGGVVNRSDYYDGLTDKYIFADNYSAKLFALDASKERVDEVEFLARANQYAQRGVSSVTQLRSGEIFITTLGAASDTSGEVLQLVKASEANVTAAAEEKKTTPKGYDEDVVAALYNVNCARCHGVKGDGDSPDAVHLGVPLPDFTSPLYHHKTSAEQMLEVIKKGGAQTGKSPLMPPWEGFLKPHELEYLVTYIQSLPDKHHSH</sequence>
<evidence type="ECO:0000313" key="7">
    <source>
        <dbReference type="EMBL" id="REL25222.1"/>
    </source>
</evidence>
<feature type="transmembrane region" description="Helical" evidence="5">
    <location>
        <begin position="152"/>
        <end position="174"/>
    </location>
</feature>
<name>A0A3E0TM24_9GAMM</name>
<dbReference type="SUPFAM" id="SSF50952">
    <property type="entry name" value="Soluble quinoprotein glucose dehydrogenase"/>
    <property type="match status" value="1"/>
</dbReference>
<evidence type="ECO:0000259" key="6">
    <source>
        <dbReference type="PROSITE" id="PS51007"/>
    </source>
</evidence>
<dbReference type="PANTHER" id="PTHR19328:SF75">
    <property type="entry name" value="ALDOSE SUGAR DEHYDROGENASE YLII"/>
    <property type="match status" value="1"/>
</dbReference>
<dbReference type="PROSITE" id="PS51007">
    <property type="entry name" value="CYTC"/>
    <property type="match status" value="1"/>
</dbReference>
<dbReference type="PANTHER" id="PTHR19328">
    <property type="entry name" value="HEDGEHOG-INTERACTING PROTEIN"/>
    <property type="match status" value="1"/>
</dbReference>
<feature type="transmembrane region" description="Helical" evidence="5">
    <location>
        <begin position="54"/>
        <end position="71"/>
    </location>
</feature>
<accession>A0A3E0TM24</accession>
<evidence type="ECO:0000256" key="1">
    <source>
        <dbReference type="ARBA" id="ARBA00022617"/>
    </source>
</evidence>
<evidence type="ECO:0000313" key="8">
    <source>
        <dbReference type="Proteomes" id="UP000256478"/>
    </source>
</evidence>
<dbReference type="InterPro" id="IPR036909">
    <property type="entry name" value="Cyt_c-like_dom_sf"/>
</dbReference>
<dbReference type="AlphaFoldDB" id="A0A3E0TM24"/>
<gene>
    <name evidence="7" type="ORF">DXX93_00715</name>
</gene>
<dbReference type="InterPro" id="IPR009056">
    <property type="entry name" value="Cyt_c-like_dom"/>
</dbReference>
<dbReference type="RefSeq" id="WP_116006385.1">
    <property type="nucleotide sequence ID" value="NZ_QUOU01000001.1"/>
</dbReference>
<organism evidence="7 8">
    <name type="scientific">Thalassotalea euphylliae</name>
    <dbReference type="NCBI Taxonomy" id="1655234"/>
    <lineage>
        <taxon>Bacteria</taxon>
        <taxon>Pseudomonadati</taxon>
        <taxon>Pseudomonadota</taxon>
        <taxon>Gammaproteobacteria</taxon>
        <taxon>Alteromonadales</taxon>
        <taxon>Colwelliaceae</taxon>
        <taxon>Thalassotalea</taxon>
    </lineage>
</organism>
<evidence type="ECO:0000256" key="5">
    <source>
        <dbReference type="SAM" id="Phobius"/>
    </source>
</evidence>
<dbReference type="GO" id="GO:0020037">
    <property type="term" value="F:heme binding"/>
    <property type="evidence" value="ECO:0007669"/>
    <property type="project" value="InterPro"/>
</dbReference>
<keyword evidence="1 4" id="KW-0349">Heme</keyword>
<dbReference type="EMBL" id="QUOU01000001">
    <property type="protein sequence ID" value="REL25222.1"/>
    <property type="molecule type" value="Genomic_DNA"/>
</dbReference>
<feature type="transmembrane region" description="Helical" evidence="5">
    <location>
        <begin position="9"/>
        <end position="30"/>
    </location>
</feature>
<dbReference type="InterPro" id="IPR012938">
    <property type="entry name" value="Glc/Sorbosone_DH"/>
</dbReference>
<feature type="transmembrane region" description="Helical" evidence="5">
    <location>
        <begin position="117"/>
        <end position="140"/>
    </location>
</feature>
<keyword evidence="5" id="KW-0812">Transmembrane</keyword>
<dbReference type="GO" id="GO:0009055">
    <property type="term" value="F:electron transfer activity"/>
    <property type="evidence" value="ECO:0007669"/>
    <property type="project" value="InterPro"/>
</dbReference>
<dbReference type="Proteomes" id="UP000256478">
    <property type="component" value="Unassembled WGS sequence"/>
</dbReference>
<dbReference type="OrthoDB" id="9770043at2"/>
<keyword evidence="2 4" id="KW-0479">Metal-binding</keyword>
<dbReference type="Pfam" id="PF07995">
    <property type="entry name" value="GSDH"/>
    <property type="match status" value="1"/>
</dbReference>
<keyword evidence="3 4" id="KW-0408">Iron</keyword>
<dbReference type="SUPFAM" id="SSF46626">
    <property type="entry name" value="Cytochrome c"/>
    <property type="match status" value="1"/>
</dbReference>